<dbReference type="PANTHER" id="PTHR10629">
    <property type="entry name" value="CYTOSINE-SPECIFIC METHYLTRANSFERASE"/>
    <property type="match status" value="1"/>
</dbReference>
<keyword evidence="3 5" id="KW-0949">S-adenosyl-L-methionine</keyword>
<dbReference type="RefSeq" id="WP_323259617.1">
    <property type="nucleotide sequence ID" value="NZ_JAYGIE010000006.1"/>
</dbReference>
<name>A0ABU5TFP0_9CYAN</name>
<dbReference type="EC" id="2.1.1.37" evidence="7"/>
<feature type="active site" evidence="5">
    <location>
        <position position="87"/>
    </location>
</feature>
<dbReference type="Proteomes" id="UP001301388">
    <property type="component" value="Unassembled WGS sequence"/>
</dbReference>
<evidence type="ECO:0000256" key="7">
    <source>
        <dbReference type="RuleBase" id="RU000417"/>
    </source>
</evidence>
<keyword evidence="2 5" id="KW-0808">Transferase</keyword>
<dbReference type="PROSITE" id="PS51679">
    <property type="entry name" value="SAM_MT_C5"/>
    <property type="match status" value="1"/>
</dbReference>
<keyword evidence="4" id="KW-0680">Restriction system</keyword>
<dbReference type="SUPFAM" id="SSF53335">
    <property type="entry name" value="S-adenosyl-L-methionine-dependent methyltransferases"/>
    <property type="match status" value="1"/>
</dbReference>
<evidence type="ECO:0000256" key="5">
    <source>
        <dbReference type="PROSITE-ProRule" id="PRU01016"/>
    </source>
</evidence>
<dbReference type="PRINTS" id="PR00105">
    <property type="entry name" value="C5METTRFRASE"/>
</dbReference>
<evidence type="ECO:0000256" key="3">
    <source>
        <dbReference type="ARBA" id="ARBA00022691"/>
    </source>
</evidence>
<comment type="catalytic activity">
    <reaction evidence="7">
        <text>a 2'-deoxycytidine in DNA + S-adenosyl-L-methionine = a 5-methyl-2'-deoxycytidine in DNA + S-adenosyl-L-homocysteine + H(+)</text>
        <dbReference type="Rhea" id="RHEA:13681"/>
        <dbReference type="Rhea" id="RHEA-COMP:11369"/>
        <dbReference type="Rhea" id="RHEA-COMP:11370"/>
        <dbReference type="ChEBI" id="CHEBI:15378"/>
        <dbReference type="ChEBI" id="CHEBI:57856"/>
        <dbReference type="ChEBI" id="CHEBI:59789"/>
        <dbReference type="ChEBI" id="CHEBI:85452"/>
        <dbReference type="ChEBI" id="CHEBI:85454"/>
        <dbReference type="EC" id="2.1.1.37"/>
    </reaction>
</comment>
<comment type="caution">
    <text evidence="8">The sequence shown here is derived from an EMBL/GenBank/DDBJ whole genome shotgun (WGS) entry which is preliminary data.</text>
</comment>
<protein>
    <recommendedName>
        <fullName evidence="7">Cytosine-specific methyltransferase</fullName>
        <ecNumber evidence="7">2.1.1.37</ecNumber>
    </recommendedName>
</protein>
<dbReference type="InterPro" id="IPR018117">
    <property type="entry name" value="C5_DNA_meth_AS"/>
</dbReference>
<dbReference type="Gene3D" id="3.40.50.150">
    <property type="entry name" value="Vaccinia Virus protein VP39"/>
    <property type="match status" value="1"/>
</dbReference>
<dbReference type="InterPro" id="IPR001525">
    <property type="entry name" value="C5_MeTfrase"/>
</dbReference>
<evidence type="ECO:0000256" key="6">
    <source>
        <dbReference type="RuleBase" id="RU000416"/>
    </source>
</evidence>
<dbReference type="InterPro" id="IPR029063">
    <property type="entry name" value="SAM-dependent_MTases_sf"/>
</dbReference>
<dbReference type="InterPro" id="IPR050390">
    <property type="entry name" value="C5-Methyltransferase"/>
</dbReference>
<evidence type="ECO:0000256" key="1">
    <source>
        <dbReference type="ARBA" id="ARBA00022603"/>
    </source>
</evidence>
<dbReference type="Pfam" id="PF00145">
    <property type="entry name" value="DNA_methylase"/>
    <property type="match status" value="1"/>
</dbReference>
<sequence>MNKINALGLFSGGGGLDLGFSAAGFNTIFSSDIDRYSCQTLEKNQDKKKYLGKHPVVCEDIRNISYKSIKSDLSSADIDFIIGGPPCQAFSVFGRRRGLDDPRGNLVFEYARIIKEMNPEAFLFENVAGLKTIHNGSLYNEILETLSLGGKYAISSHEYELADFGIPQFRKRIFLIGTKSGKKIPQMEPTHTSSNLCINTHKPFNTVESVLSNLPTPITDWKGIPYINGHVGRKHSAMIIERYKELSFGERDPKTRINKLNPDKPSFTIVVGSDAGGGKGHIHPFEARELTPRESARIQTFPDWWEFSGTGRHIIRQVGNAVPPLFASILGRYIARELFGCGNIPKFDELIKKLELNFLSNGNQRLIQS</sequence>
<evidence type="ECO:0000256" key="2">
    <source>
        <dbReference type="ARBA" id="ARBA00022679"/>
    </source>
</evidence>
<dbReference type="PROSITE" id="PS00094">
    <property type="entry name" value="C5_MTASE_1"/>
    <property type="match status" value="1"/>
</dbReference>
<gene>
    <name evidence="8" type="ORF">VB774_02620</name>
</gene>
<dbReference type="PANTHER" id="PTHR10629:SF52">
    <property type="entry name" value="DNA (CYTOSINE-5)-METHYLTRANSFERASE 1"/>
    <property type="match status" value="1"/>
</dbReference>
<dbReference type="NCBIfam" id="TIGR00675">
    <property type="entry name" value="dcm"/>
    <property type="match status" value="1"/>
</dbReference>
<evidence type="ECO:0000256" key="4">
    <source>
        <dbReference type="ARBA" id="ARBA00022747"/>
    </source>
</evidence>
<comment type="similarity">
    <text evidence="5 6">Belongs to the class I-like SAM-binding methyltransferase superfamily. C5-methyltransferase family.</text>
</comment>
<dbReference type="Gene3D" id="3.90.120.10">
    <property type="entry name" value="DNA Methylase, subunit A, domain 2"/>
    <property type="match status" value="1"/>
</dbReference>
<dbReference type="GO" id="GO:0032259">
    <property type="term" value="P:methylation"/>
    <property type="evidence" value="ECO:0007669"/>
    <property type="project" value="UniProtKB-KW"/>
</dbReference>
<dbReference type="EMBL" id="JAYGIE010000006">
    <property type="protein sequence ID" value="MEA5476503.1"/>
    <property type="molecule type" value="Genomic_DNA"/>
</dbReference>
<keyword evidence="1 5" id="KW-0489">Methyltransferase</keyword>
<organism evidence="8 9">
    <name type="scientific">Pseudanabaena galeata UHCC 0370</name>
    <dbReference type="NCBI Taxonomy" id="3110310"/>
    <lineage>
        <taxon>Bacteria</taxon>
        <taxon>Bacillati</taxon>
        <taxon>Cyanobacteriota</taxon>
        <taxon>Cyanophyceae</taxon>
        <taxon>Pseudanabaenales</taxon>
        <taxon>Pseudanabaenaceae</taxon>
        <taxon>Pseudanabaena</taxon>
    </lineage>
</organism>
<proteinExistence type="inferred from homology"/>
<dbReference type="GO" id="GO:0003886">
    <property type="term" value="F:DNA (cytosine-5-)-methyltransferase activity"/>
    <property type="evidence" value="ECO:0007669"/>
    <property type="project" value="UniProtKB-EC"/>
</dbReference>
<keyword evidence="9" id="KW-1185">Reference proteome</keyword>
<reference evidence="8 9" key="1">
    <citation type="submission" date="2023-12" db="EMBL/GenBank/DDBJ databases">
        <title>Baltic Sea Cyanobacteria.</title>
        <authorList>
            <person name="Delbaje E."/>
            <person name="Fewer D.P."/>
            <person name="Shishido T.K."/>
        </authorList>
    </citation>
    <scope>NUCLEOTIDE SEQUENCE [LARGE SCALE GENOMIC DNA]</scope>
    <source>
        <strain evidence="8 9">UHCC 0370</strain>
    </source>
</reference>
<evidence type="ECO:0000313" key="9">
    <source>
        <dbReference type="Proteomes" id="UP001301388"/>
    </source>
</evidence>
<accession>A0ABU5TFP0</accession>
<evidence type="ECO:0000313" key="8">
    <source>
        <dbReference type="EMBL" id="MEA5476503.1"/>
    </source>
</evidence>